<organism evidence="2 3">
    <name type="scientific">Tieghemostelium lacteum</name>
    <name type="common">Slime mold</name>
    <name type="synonym">Dictyostelium lacteum</name>
    <dbReference type="NCBI Taxonomy" id="361077"/>
    <lineage>
        <taxon>Eukaryota</taxon>
        <taxon>Amoebozoa</taxon>
        <taxon>Evosea</taxon>
        <taxon>Eumycetozoa</taxon>
        <taxon>Dictyostelia</taxon>
        <taxon>Dictyosteliales</taxon>
        <taxon>Raperosteliaceae</taxon>
        <taxon>Tieghemostelium</taxon>
    </lineage>
</organism>
<gene>
    <name evidence="2" type="ORF">DLAC_04559</name>
</gene>
<comment type="similarity">
    <text evidence="1">Belongs to the MEMO1 family.</text>
</comment>
<accession>A0A151ZJT2</accession>
<dbReference type="Proteomes" id="UP000076078">
    <property type="component" value="Unassembled WGS sequence"/>
</dbReference>
<sequence length="290" mass="32728">MSKAVRAASHAGSWYQANGPKLDKQLGDWLANVNKINENVKAIISPHAGYTYSGRAASHGFINLIPDKFKRIFILGPSHHVYMKNCGLTKMDTFETPIGNLKVDRAILNQLYETGEFSWIDKSVDEDEHSLEMQLPYLSKLIGNKDISIVPVMVGSIGKGNEEKYGAIFAKYFDDPENFFVISSDFCHWGQRFDYTRYNKEDGPIHKSIEVLDKQGMKIIESGNPLEFSKYLSETKNTICGRNPISVMLWTAQLSKTKCKIDSIYYEQSSQCVHSHDSSVSYGVLAFTKL</sequence>
<dbReference type="STRING" id="361077.A0A151ZJT2"/>
<dbReference type="EMBL" id="LODT01000022">
    <property type="protein sequence ID" value="KYQ94261.1"/>
    <property type="molecule type" value="Genomic_DNA"/>
</dbReference>
<dbReference type="Gene3D" id="3.40.830.10">
    <property type="entry name" value="LigB-like"/>
    <property type="match status" value="1"/>
</dbReference>
<keyword evidence="3" id="KW-1185">Reference proteome</keyword>
<comment type="caution">
    <text evidence="2">The sequence shown here is derived from an EMBL/GenBank/DDBJ whole genome shotgun (WGS) entry which is preliminary data.</text>
</comment>
<name>A0A151ZJT2_TIELA</name>
<reference evidence="2 3" key="1">
    <citation type="submission" date="2015-12" db="EMBL/GenBank/DDBJ databases">
        <title>Dictyostelia acquired genes for synthesis and detection of signals that induce cell-type specialization by lateral gene transfer from prokaryotes.</title>
        <authorList>
            <person name="Gloeckner G."/>
            <person name="Schaap P."/>
        </authorList>
    </citation>
    <scope>NUCLEOTIDE SEQUENCE [LARGE SCALE GENOMIC DNA]</scope>
    <source>
        <strain evidence="2 3">TK</strain>
    </source>
</reference>
<dbReference type="FunCoup" id="A0A151ZJT2">
    <property type="interactions" value="416"/>
</dbReference>
<dbReference type="OrthoDB" id="417112at2759"/>
<dbReference type="OMA" id="EQEAQYG"/>
<dbReference type="Pfam" id="PF01875">
    <property type="entry name" value="Memo"/>
    <property type="match status" value="1"/>
</dbReference>
<evidence type="ECO:0000256" key="1">
    <source>
        <dbReference type="ARBA" id="ARBA00006315"/>
    </source>
</evidence>
<dbReference type="CDD" id="cd07361">
    <property type="entry name" value="MEMO_like"/>
    <property type="match status" value="1"/>
</dbReference>
<dbReference type="PANTHER" id="PTHR11060:SF0">
    <property type="entry name" value="PROTEIN MEMO1"/>
    <property type="match status" value="1"/>
</dbReference>
<dbReference type="PANTHER" id="PTHR11060">
    <property type="entry name" value="PROTEIN MEMO1"/>
    <property type="match status" value="1"/>
</dbReference>
<protein>
    <submittedName>
        <fullName evidence="2">Uncharacterized protein</fullName>
    </submittedName>
</protein>
<dbReference type="InterPro" id="IPR002737">
    <property type="entry name" value="MEMO1_fam"/>
</dbReference>
<dbReference type="AlphaFoldDB" id="A0A151ZJT2"/>
<evidence type="ECO:0000313" key="3">
    <source>
        <dbReference type="Proteomes" id="UP000076078"/>
    </source>
</evidence>
<dbReference type="NCBIfam" id="TIGR04336">
    <property type="entry name" value="AmmeMemoSam_B"/>
    <property type="match status" value="1"/>
</dbReference>
<proteinExistence type="inferred from homology"/>
<evidence type="ECO:0000313" key="2">
    <source>
        <dbReference type="EMBL" id="KYQ94261.1"/>
    </source>
</evidence>
<dbReference type="HAMAP" id="MF_00055">
    <property type="entry name" value="MEMO1"/>
    <property type="match status" value="1"/>
</dbReference>
<dbReference type="InParanoid" id="A0A151ZJT2"/>